<evidence type="ECO:0000313" key="7">
    <source>
        <dbReference type="Proteomes" id="UP000799423"/>
    </source>
</evidence>
<feature type="region of interest" description="Disordered" evidence="3">
    <location>
        <begin position="1077"/>
        <end position="1110"/>
    </location>
</feature>
<feature type="compositionally biased region" description="Basic and acidic residues" evidence="3">
    <location>
        <begin position="1078"/>
        <end position="1091"/>
    </location>
</feature>
<protein>
    <submittedName>
        <fullName evidence="6">Glycoside hydrolase family 94 protein</fullName>
    </submittedName>
</protein>
<dbReference type="InterPro" id="IPR037814">
    <property type="entry name" value="GH94N_CBAP"/>
</dbReference>
<dbReference type="InterPro" id="IPR052047">
    <property type="entry name" value="GH94_Enzymes"/>
</dbReference>
<feature type="region of interest" description="Disordered" evidence="3">
    <location>
        <begin position="966"/>
        <end position="1020"/>
    </location>
</feature>
<keyword evidence="6" id="KW-0378">Hydrolase</keyword>
<evidence type="ECO:0000256" key="1">
    <source>
        <dbReference type="ARBA" id="ARBA00022676"/>
    </source>
</evidence>
<dbReference type="Gene3D" id="2.70.98.40">
    <property type="entry name" value="Glycoside hydrolase, family 65, N-terminal domain"/>
    <property type="match status" value="1"/>
</dbReference>
<proteinExistence type="predicted"/>
<dbReference type="OrthoDB" id="5337493at2759"/>
<dbReference type="InterPro" id="IPR033432">
    <property type="entry name" value="GH94_catalytic"/>
</dbReference>
<name>A0A6A7AVS0_9PLEO</name>
<dbReference type="CDD" id="cd11748">
    <property type="entry name" value="GH94N_NdvB_like"/>
    <property type="match status" value="1"/>
</dbReference>
<dbReference type="InterPro" id="IPR011013">
    <property type="entry name" value="Gal_mutarotase_sf_dom"/>
</dbReference>
<feature type="domain" description="Glycosyl hydrolase 94 catalytic" evidence="5">
    <location>
        <begin position="313"/>
        <end position="713"/>
    </location>
</feature>
<dbReference type="Pfam" id="PF17167">
    <property type="entry name" value="Glyco_hydro_94"/>
    <property type="match status" value="1"/>
</dbReference>
<dbReference type="EMBL" id="MU006336">
    <property type="protein sequence ID" value="KAF2846289.1"/>
    <property type="molecule type" value="Genomic_DNA"/>
</dbReference>
<organism evidence="6 7">
    <name type="scientific">Plenodomus tracheiphilus IPT5</name>
    <dbReference type="NCBI Taxonomy" id="1408161"/>
    <lineage>
        <taxon>Eukaryota</taxon>
        <taxon>Fungi</taxon>
        <taxon>Dikarya</taxon>
        <taxon>Ascomycota</taxon>
        <taxon>Pezizomycotina</taxon>
        <taxon>Dothideomycetes</taxon>
        <taxon>Pleosporomycetidae</taxon>
        <taxon>Pleosporales</taxon>
        <taxon>Pleosporineae</taxon>
        <taxon>Leptosphaeriaceae</taxon>
        <taxon>Plenodomus</taxon>
    </lineage>
</organism>
<accession>A0A6A7AVS0</accession>
<evidence type="ECO:0000259" key="5">
    <source>
        <dbReference type="Pfam" id="PF17167"/>
    </source>
</evidence>
<evidence type="ECO:0000259" key="4">
    <source>
        <dbReference type="Pfam" id="PF06165"/>
    </source>
</evidence>
<keyword evidence="1" id="KW-0328">Glycosyltransferase</keyword>
<sequence length="1379" mass="154772">MIQPTDDGERYELTSPTAMPKAGAFLWNQRMMIQITCRGFATAQYMQPEPAKYAYAPNLEAKTFMQPEQNYYAHHPGRFVYVKDEETSEIFSAPYEPVRAKLDHFTFDVGKSDIRWTVEKLGIRIQMKFLLPTDDVAELWSIKVTNLTDRRRSLSIYPYFPLGYMSWMNQEAEWSENCGGIIGSSKTPYQKAEDYPKTKYLKDKTYFLCETTPVAWEAKQEAFEGEGGLQAPSALREAQLSNSDARYETPTAAVQYWADLKVNESREYRFLFGPAYDEHEILGMRKKYLSKEAFEQAGKDYENYIERGNGCLRLETPDKDLDNLVNNWLPRQLYYHGDVNRLTTDPQTRNYLQDNMGMSFIKPEVCRKAIVTAVGQQEKNGSMPDGILLAKGAVLKYINQIPHTDHCVWLPIALEIYLNETGDYALLDEKVTSMYGDTFTVFERFSRAMDWLLSSNARDERGLSYIAQGDWCDPMNMVGPKGVGVSGWLTVATAHAVNLWAEICEQYGKADVAVRYRTGAKAVNESANEHLWDGDWYARGITDDNVTFGIKDDKEGRIWLNPQAWSILGGAASTEQIDKMLIQVDEQLTTPYGVVMFGPPYTGMREDVGRVTQKYPGQGENGSVYNHAAAFYAWALYGIGEVDRAYNTLRKMIPGPDEKDLLRRGQLPVFIPNYYRGGAGIPKLDRTAGRSSQLFNTGTVSWVYRCFIEGLCGLSGVREGLKIEPKMPSEWNEMKVTRQFRNATFEVEIKRSETKGVKVILDGEELDGNVIKDIEAGRTYKDVATTGASEASPSPIILITDYEQGTTRSHEPREMTEHALSSHRRGTTQDCMFANLMLSSTTRTNNLAEQDFEPSTWLDSDEARDVFEDLESRYSEVPVSPAEFFAPIEITAQIAPLPIKIVDDAPAVRSIDPGEMTQDSTVPQIVIVSPEEGEALLEAQKQLALKKAVPPTRSIDFLESIETRHRERRRSMSMLPERPPKTKPTVAQIASDEINPKPTPRPWGASETAPDGGWRMRTRESKPVSGQISVDIVVVYLYNSIKCDKSRDHDADLNVFRHYNNVDAAMQNATPATALQRARTDLGRQTHRESPSKQALSSSRKVSTDHHPQSVNWLQDHDMLRKHIPESRIITVGFDIMSTLSLIPNYETAAGQLLDHLQLQRGPGSTPIILLGHALASLIVIQTLALASLRGSRAANVLTHTAGAFLFSCSIASPLSRARRLADLYGAKSNDKLFSDLSGSPAMDRLSQLAKKGLFSTLRQDRTPSEGPPNKRHVQSNSPPVIFGFPITHFFTEDDEQRSNSQALSIFLGAPVRTVIVSKSFDSALKFTGHEDTDFLRLMLLLKSSLQTCQLLHAAVAGNVERLGMIVEAGANPNLRDRW</sequence>
<dbReference type="GO" id="GO:0016787">
    <property type="term" value="F:hydrolase activity"/>
    <property type="evidence" value="ECO:0007669"/>
    <property type="project" value="UniProtKB-KW"/>
</dbReference>
<dbReference type="InterPro" id="IPR010383">
    <property type="entry name" value="Glyco_hydrolase_94_b-supersand"/>
</dbReference>
<dbReference type="SUPFAM" id="SSF48208">
    <property type="entry name" value="Six-hairpin glycosidases"/>
    <property type="match status" value="1"/>
</dbReference>
<evidence type="ECO:0000256" key="3">
    <source>
        <dbReference type="SAM" id="MobiDB-lite"/>
    </source>
</evidence>
<dbReference type="Gene3D" id="1.50.10.10">
    <property type="match status" value="1"/>
</dbReference>
<dbReference type="Pfam" id="PF06165">
    <property type="entry name" value="GH94_b-supersand"/>
    <property type="match status" value="1"/>
</dbReference>
<dbReference type="GO" id="GO:0030245">
    <property type="term" value="P:cellulose catabolic process"/>
    <property type="evidence" value="ECO:0007669"/>
    <property type="project" value="InterPro"/>
</dbReference>
<dbReference type="PANTHER" id="PTHR37469:SF2">
    <property type="entry name" value="CELLOBIONIC ACID PHOSPHORYLASE"/>
    <property type="match status" value="1"/>
</dbReference>
<evidence type="ECO:0000313" key="6">
    <source>
        <dbReference type="EMBL" id="KAF2846289.1"/>
    </source>
</evidence>
<dbReference type="Gene3D" id="2.60.420.10">
    <property type="entry name" value="Maltose phosphorylase, domain 3"/>
    <property type="match status" value="1"/>
</dbReference>
<reference evidence="6" key="1">
    <citation type="submission" date="2020-01" db="EMBL/GenBank/DDBJ databases">
        <authorList>
            <consortium name="DOE Joint Genome Institute"/>
            <person name="Haridas S."/>
            <person name="Albert R."/>
            <person name="Binder M."/>
            <person name="Bloem J."/>
            <person name="Labutti K."/>
            <person name="Salamov A."/>
            <person name="Andreopoulos B."/>
            <person name="Baker S.E."/>
            <person name="Barry K."/>
            <person name="Bills G."/>
            <person name="Bluhm B.H."/>
            <person name="Cannon C."/>
            <person name="Castanera R."/>
            <person name="Culley D.E."/>
            <person name="Daum C."/>
            <person name="Ezra D."/>
            <person name="Gonzalez J.B."/>
            <person name="Henrissat B."/>
            <person name="Kuo A."/>
            <person name="Liang C."/>
            <person name="Lipzen A."/>
            <person name="Lutzoni F."/>
            <person name="Magnuson J."/>
            <person name="Mondo S."/>
            <person name="Nolan M."/>
            <person name="Ohm R."/>
            <person name="Pangilinan J."/>
            <person name="Park H.-J."/>
            <person name="Ramirez L."/>
            <person name="Alfaro M."/>
            <person name="Sun H."/>
            <person name="Tritt A."/>
            <person name="Yoshinaga Y."/>
            <person name="Zwiers L.-H."/>
            <person name="Turgeon B.G."/>
            <person name="Goodwin S.B."/>
            <person name="Spatafora J.W."/>
            <person name="Crous P.W."/>
            <person name="Grigoriev I.V."/>
        </authorList>
    </citation>
    <scope>NUCLEOTIDE SEQUENCE</scope>
    <source>
        <strain evidence="6">IPT5</strain>
    </source>
</reference>
<dbReference type="InterPro" id="IPR012341">
    <property type="entry name" value="6hp_glycosidase-like_sf"/>
</dbReference>
<dbReference type="InterPro" id="IPR037018">
    <property type="entry name" value="GH65_N"/>
</dbReference>
<dbReference type="InterPro" id="IPR008928">
    <property type="entry name" value="6-hairpin_glycosidase_sf"/>
</dbReference>
<gene>
    <name evidence="6" type="ORF">T440DRAFT_458596</name>
</gene>
<dbReference type="SUPFAM" id="SSF74650">
    <property type="entry name" value="Galactose mutarotase-like"/>
    <property type="match status" value="1"/>
</dbReference>
<evidence type="ECO:0000256" key="2">
    <source>
        <dbReference type="ARBA" id="ARBA00022679"/>
    </source>
</evidence>
<feature type="domain" description="Glycosyl hydrolase 94 supersandwich" evidence="4">
    <location>
        <begin position="70"/>
        <end position="289"/>
    </location>
</feature>
<dbReference type="Proteomes" id="UP000799423">
    <property type="component" value="Unassembled WGS sequence"/>
</dbReference>
<dbReference type="GO" id="GO:0030246">
    <property type="term" value="F:carbohydrate binding"/>
    <property type="evidence" value="ECO:0007669"/>
    <property type="project" value="InterPro"/>
</dbReference>
<feature type="compositionally biased region" description="Polar residues" evidence="3">
    <location>
        <begin position="1092"/>
        <end position="1101"/>
    </location>
</feature>
<dbReference type="GO" id="GO:0016758">
    <property type="term" value="F:hexosyltransferase activity"/>
    <property type="evidence" value="ECO:0007669"/>
    <property type="project" value="InterPro"/>
</dbReference>
<dbReference type="PANTHER" id="PTHR37469">
    <property type="entry name" value="CELLOBIONIC ACID PHOSPHORYLASE-RELATED"/>
    <property type="match status" value="1"/>
</dbReference>
<keyword evidence="7" id="KW-1185">Reference proteome</keyword>
<keyword evidence="2" id="KW-0808">Transferase</keyword>